<proteinExistence type="inferred from homology"/>
<dbReference type="GO" id="GO:0005829">
    <property type="term" value="C:cytosol"/>
    <property type="evidence" value="ECO:0007669"/>
    <property type="project" value="TreeGrafter"/>
</dbReference>
<feature type="region of interest" description="Disordered" evidence="4">
    <location>
        <begin position="518"/>
        <end position="549"/>
    </location>
</feature>
<dbReference type="PANTHER" id="PTHR31233">
    <property type="entry name" value="BICAUDAL D FAMILY MEMBER"/>
    <property type="match status" value="1"/>
</dbReference>
<dbReference type="EMBL" id="UYWX01000270">
    <property type="protein sequence ID" value="VDM17844.1"/>
    <property type="molecule type" value="Genomic_DNA"/>
</dbReference>
<feature type="coiled-coil region" evidence="3">
    <location>
        <begin position="428"/>
        <end position="472"/>
    </location>
</feature>
<evidence type="ECO:0000313" key="6">
    <source>
        <dbReference type="Proteomes" id="UP000274429"/>
    </source>
</evidence>
<dbReference type="WBParaSite" id="TTAC_0000135801-mRNA-1">
    <property type="protein sequence ID" value="TTAC_0000135801-mRNA-1"/>
    <property type="gene ID" value="TTAC_0000135801"/>
</dbReference>
<dbReference type="GO" id="GO:0070507">
    <property type="term" value="P:regulation of microtubule cytoskeleton organization"/>
    <property type="evidence" value="ECO:0007669"/>
    <property type="project" value="TreeGrafter"/>
</dbReference>
<keyword evidence="2 3" id="KW-0175">Coiled coil</keyword>
<dbReference type="GO" id="GO:0034452">
    <property type="term" value="F:dynactin binding"/>
    <property type="evidence" value="ECO:0007669"/>
    <property type="project" value="TreeGrafter"/>
</dbReference>
<feature type="region of interest" description="Disordered" evidence="4">
    <location>
        <begin position="360"/>
        <end position="389"/>
    </location>
</feature>
<feature type="compositionally biased region" description="Polar residues" evidence="4">
    <location>
        <begin position="538"/>
        <end position="549"/>
    </location>
</feature>
<gene>
    <name evidence="5" type="ORF">TTAC_LOCUS1345</name>
</gene>
<feature type="compositionally biased region" description="Low complexity" evidence="4">
    <location>
        <begin position="518"/>
        <end position="537"/>
    </location>
</feature>
<feature type="coiled-coil region" evidence="3">
    <location>
        <begin position="5"/>
        <end position="246"/>
    </location>
</feature>
<evidence type="ECO:0000256" key="1">
    <source>
        <dbReference type="ARBA" id="ARBA00010061"/>
    </source>
</evidence>
<evidence type="ECO:0000256" key="2">
    <source>
        <dbReference type="ARBA" id="ARBA00023054"/>
    </source>
</evidence>
<dbReference type="GO" id="GO:0070840">
    <property type="term" value="F:dynein complex binding"/>
    <property type="evidence" value="ECO:0007669"/>
    <property type="project" value="InterPro"/>
</dbReference>
<dbReference type="STRING" id="6205.A0A158RDQ7"/>
<reference evidence="5 6" key="2">
    <citation type="submission" date="2018-11" db="EMBL/GenBank/DDBJ databases">
        <authorList>
            <consortium name="Pathogen Informatics"/>
        </authorList>
    </citation>
    <scope>NUCLEOTIDE SEQUENCE [LARGE SCALE GENOMIC DNA]</scope>
</reference>
<dbReference type="GO" id="GO:0072393">
    <property type="term" value="P:microtubule anchoring at microtubule organizing center"/>
    <property type="evidence" value="ECO:0007669"/>
    <property type="project" value="TreeGrafter"/>
</dbReference>
<comment type="similarity">
    <text evidence="1">Belongs to the BicD family.</text>
</comment>
<feature type="coiled-coil region" evidence="3">
    <location>
        <begin position="306"/>
        <end position="354"/>
    </location>
</feature>
<dbReference type="Pfam" id="PF09730">
    <property type="entry name" value="BicD"/>
    <property type="match status" value="2"/>
</dbReference>
<evidence type="ECO:0000313" key="5">
    <source>
        <dbReference type="EMBL" id="VDM17844.1"/>
    </source>
</evidence>
<dbReference type="Gene3D" id="6.10.250.2470">
    <property type="match status" value="1"/>
</dbReference>
<evidence type="ECO:0000256" key="3">
    <source>
        <dbReference type="SAM" id="Coils"/>
    </source>
</evidence>
<evidence type="ECO:0000256" key="4">
    <source>
        <dbReference type="SAM" id="MobiDB-lite"/>
    </source>
</evidence>
<sequence>MSSPLDDCREEIQQLRNSLKEALREKYEAAQCGLKLLEEKESLQARLDESEELLEQLRRELQLTQEKCDEQNELHRKMSRAGFQAEDDLLSRSANREEQLSGRIKDLEHDLKNTKAKYERQMAENDRLHQMMQEIQAKYDSVEKTRLELKQEIKAMKAVETRLLSELDELESENLELQKNVLALKTSQIEFESLKHELKRGQEENDLMHVQLEEVTRLKRITEKSLEEALESLQIEREQRHNLKKELDSRLAYESFYHLSSVQNGLAQSTQLQLLNTSEPSEHSNSSVNIAHKGDDLFSELKLSESTQFKAEMTELQHKLEEAQRSAEVATSEVNSKQERINQLQNELDLIMGVQRRADNEFESNRNADGTDTAAPTGGEEDSVSAGLKRTLRQTETRYSVALRQIASMQHELWRYQELEKVNADPALADEEGLKAEVLRLRKELENRAEDIKHLEERIDSDAEEAQQAGLKTAVVSVCLRRGFADLLKLYMLVCSELKETPSKQVCELAARASVSLDANASTDDSTASDPTADVSTPGTAVSTSVAPTEQVSPEMLAKQVEDHIAILSHLRRAVQMYAEKNARLAQNATNGTSKRADETVEELQTEILQLRNKLALKREQVFSLRTVLKKNKSVAETALANLKQKYENEKAIVTDTLRALRAELKMLKDDAFTYTSIRAMFTEKHEEFVQQMDQLQQKLNKAEDEKRTLNSILRLAIQQKLNLTQQLEAMEMERLVANPASARMAAEAAPPLRLYAGVDPTTGAATGPQIFTPAAATPQAAPQTPLVSPPPSAPWLHAAPQLHCPPHPAAAAATTAFNFATAPSSRTPTTQPPVFPSPVTAPHLLKVNNNNAVESVLVRPQVRPRRQLNEAE</sequence>
<dbReference type="OrthoDB" id="10069295at2759"/>
<evidence type="ECO:0000313" key="7">
    <source>
        <dbReference type="WBParaSite" id="TTAC_0000135801-mRNA-1"/>
    </source>
</evidence>
<protein>
    <submittedName>
        <fullName evidence="7">Protein bicaudal D homolog 1-like</fullName>
    </submittedName>
</protein>
<feature type="coiled-coil region" evidence="3">
    <location>
        <begin position="594"/>
        <end position="734"/>
    </location>
</feature>
<accession>A0A158RDQ7</accession>
<name>A0A158RDQ7_HYDTA</name>
<organism evidence="7">
    <name type="scientific">Hydatigena taeniaeformis</name>
    <name type="common">Feline tapeworm</name>
    <name type="synonym">Taenia taeniaeformis</name>
    <dbReference type="NCBI Taxonomy" id="6205"/>
    <lineage>
        <taxon>Eukaryota</taxon>
        <taxon>Metazoa</taxon>
        <taxon>Spiralia</taxon>
        <taxon>Lophotrochozoa</taxon>
        <taxon>Platyhelminthes</taxon>
        <taxon>Cestoda</taxon>
        <taxon>Eucestoda</taxon>
        <taxon>Cyclophyllidea</taxon>
        <taxon>Taeniidae</taxon>
        <taxon>Hydatigera</taxon>
    </lineage>
</organism>
<reference evidence="7" key="1">
    <citation type="submission" date="2016-04" db="UniProtKB">
        <authorList>
            <consortium name="WormBaseParasite"/>
        </authorList>
    </citation>
    <scope>IDENTIFICATION</scope>
</reference>
<dbReference type="GO" id="GO:0008093">
    <property type="term" value="F:cytoskeletal anchor activity"/>
    <property type="evidence" value="ECO:0007669"/>
    <property type="project" value="InterPro"/>
</dbReference>
<dbReference type="GO" id="GO:0005794">
    <property type="term" value="C:Golgi apparatus"/>
    <property type="evidence" value="ECO:0007669"/>
    <property type="project" value="TreeGrafter"/>
</dbReference>
<keyword evidence="6" id="KW-1185">Reference proteome</keyword>
<dbReference type="Proteomes" id="UP000274429">
    <property type="component" value="Unassembled WGS sequence"/>
</dbReference>
<dbReference type="AlphaFoldDB" id="A0A158RDQ7"/>
<dbReference type="PANTHER" id="PTHR31233:SF6">
    <property type="entry name" value="PROTEIN BICAUDAL D"/>
    <property type="match status" value="1"/>
</dbReference>
<dbReference type="InterPro" id="IPR018477">
    <property type="entry name" value="BICD"/>
</dbReference>